<dbReference type="AlphaFoldDB" id="A0A1G7YJC3"/>
<evidence type="ECO:0000313" key="2">
    <source>
        <dbReference type="Proteomes" id="UP000199706"/>
    </source>
</evidence>
<protein>
    <submittedName>
        <fullName evidence="1">Uncharacterized protein</fullName>
    </submittedName>
</protein>
<organism evidence="1 2">
    <name type="scientific">Paraburkholderia phenazinium</name>
    <dbReference type="NCBI Taxonomy" id="60549"/>
    <lineage>
        <taxon>Bacteria</taxon>
        <taxon>Pseudomonadati</taxon>
        <taxon>Pseudomonadota</taxon>
        <taxon>Betaproteobacteria</taxon>
        <taxon>Burkholderiales</taxon>
        <taxon>Burkholderiaceae</taxon>
        <taxon>Paraburkholderia</taxon>
    </lineage>
</organism>
<dbReference type="Proteomes" id="UP000199706">
    <property type="component" value="Unassembled WGS sequence"/>
</dbReference>
<name>A0A1G7YJC3_9BURK</name>
<reference evidence="1 2" key="1">
    <citation type="submission" date="2016-10" db="EMBL/GenBank/DDBJ databases">
        <authorList>
            <person name="de Groot N.N."/>
        </authorList>
    </citation>
    <scope>NUCLEOTIDE SEQUENCE [LARGE SCALE GENOMIC DNA]</scope>
    <source>
        <strain evidence="1 2">LMG 2247</strain>
    </source>
</reference>
<sequence length="223" mass="25778">MENEEHNDALDCEEGHYPYPDACVKLVMGVTEETGFRSVLDPMRSMVLVSTKDAAAEALFKHRVPGFAPQVVSSLDDVRWQVQQLRDMEATRKDGWFLRKLREPHMVTFHWTMGVLHRRFLLAGTSAQACRAVIPQPYVGVAVSLTELEALLARMERARTGEEVVDYAWSYGPGGDWQRSAERRIAQWTPEEKAWSHEQYKNYLRYFPLTVNEEKVNEENHHD</sequence>
<dbReference type="EMBL" id="FNCJ01000006">
    <property type="protein sequence ID" value="SDG96678.1"/>
    <property type="molecule type" value="Genomic_DNA"/>
</dbReference>
<dbReference type="RefSeq" id="WP_090685495.1">
    <property type="nucleotide sequence ID" value="NZ_FNCJ01000006.1"/>
</dbReference>
<evidence type="ECO:0000313" key="1">
    <source>
        <dbReference type="EMBL" id="SDG96678.1"/>
    </source>
</evidence>
<proteinExistence type="predicted"/>
<gene>
    <name evidence="1" type="ORF">SAMN05216466_106217</name>
</gene>
<accession>A0A1G7YJC3</accession>
<dbReference type="OrthoDB" id="9116668at2"/>